<evidence type="ECO:0000256" key="5">
    <source>
        <dbReference type="ARBA" id="ARBA00022989"/>
    </source>
</evidence>
<dbReference type="AlphaFoldDB" id="A0A7G7CQD7"/>
<sequence>MDFGISHETLASLLQLYVAIPLVAAGLLTALRKVQWLQDVVLSVVLLAALGGAGALIAITSDGDVLAHGTGGWAPGVAIPFAADMFSALMLTIVSVLALACVWFATASGYSREPFFAPFILVLMTGVFGTLLTADIFNFFVFIEVMLLPSYGLYAMTIHRRGGSLRVAGLRLYIGANLFASTLLLVSAGLIYATAGAVNLGQLAGAAKEDPAVAIASGLALLSMMIKASVVPTHSWLSRSYPYTSPAITTLFSGLHTKVAIYAIYRWYAVLFDGDSRWLWIGIVLFSLTMLIGVLGAVGENTTREILTFHMVSHIGYILLGVAMFTELGMTAGIFYLIHHMVVKTSLFMSTGAIEVKYGTGELGKATNMMKREPVLGVAFFAAALSLVGIPPFSGFVAKFGLMLAAWEATEYVAMIMMVVVSLLTLVAMLKIWNGVFWGDTKQPAPDPAAGQDPDGEGATLGGGVAIYPESDGTSESTSTAVSATGTATATEPHDTEYKDSHRVGGWLAAPAVALAVLSLAIGVGAEVLMNWSEVAAQGLMDTSSYVEAVNNH</sequence>
<feature type="transmembrane region" description="Helical" evidence="9">
    <location>
        <begin position="504"/>
        <end position="526"/>
    </location>
</feature>
<feature type="transmembrane region" description="Helical" evidence="9">
    <location>
        <begin position="277"/>
        <end position="299"/>
    </location>
</feature>
<feature type="transmembrane region" description="Helical" evidence="9">
    <location>
        <begin position="40"/>
        <end position="59"/>
    </location>
</feature>
<proteinExistence type="inferred from homology"/>
<feature type="region of interest" description="Disordered" evidence="8">
    <location>
        <begin position="471"/>
        <end position="498"/>
    </location>
</feature>
<feature type="transmembrane region" description="Helical" evidence="9">
    <location>
        <begin position="170"/>
        <end position="192"/>
    </location>
</feature>
<dbReference type="PRINTS" id="PR01437">
    <property type="entry name" value="NUOXDRDTASE4"/>
</dbReference>
<feature type="transmembrane region" description="Helical" evidence="9">
    <location>
        <begin position="115"/>
        <end position="133"/>
    </location>
</feature>
<feature type="domain" description="NADH:quinone oxidoreductase/Mrp antiporter transmembrane" evidence="10">
    <location>
        <begin position="135"/>
        <end position="425"/>
    </location>
</feature>
<feature type="transmembrane region" description="Helical" evidence="9">
    <location>
        <begin position="306"/>
        <end position="326"/>
    </location>
</feature>
<dbReference type="Proteomes" id="UP000515743">
    <property type="component" value="Chromosome"/>
</dbReference>
<evidence type="ECO:0000256" key="8">
    <source>
        <dbReference type="SAM" id="MobiDB-lite"/>
    </source>
</evidence>
<dbReference type="NCBIfam" id="NF006238">
    <property type="entry name" value="PRK08375.1-4"/>
    <property type="match status" value="1"/>
</dbReference>
<dbReference type="InterPro" id="IPR003918">
    <property type="entry name" value="NADH_UbQ_OxRdtase"/>
</dbReference>
<evidence type="ECO:0000256" key="7">
    <source>
        <dbReference type="RuleBase" id="RU000320"/>
    </source>
</evidence>
<evidence type="ECO:0000313" key="11">
    <source>
        <dbReference type="EMBL" id="QNE89803.1"/>
    </source>
</evidence>
<evidence type="ECO:0000313" key="12">
    <source>
        <dbReference type="Proteomes" id="UP000515743"/>
    </source>
</evidence>
<feature type="transmembrane region" description="Helical" evidence="9">
    <location>
        <begin position="12"/>
        <end position="31"/>
    </location>
</feature>
<evidence type="ECO:0000256" key="1">
    <source>
        <dbReference type="ARBA" id="ARBA00004651"/>
    </source>
</evidence>
<keyword evidence="12" id="KW-1185">Reference proteome</keyword>
<dbReference type="InterPro" id="IPR050586">
    <property type="entry name" value="CPA3_Na-H_Antiporter_D"/>
</dbReference>
<dbReference type="GO" id="GO:0005886">
    <property type="term" value="C:plasma membrane"/>
    <property type="evidence" value="ECO:0007669"/>
    <property type="project" value="UniProtKB-SubCell"/>
</dbReference>
<dbReference type="PANTHER" id="PTHR42703:SF1">
    <property type="entry name" value="NA(+)_H(+) ANTIPORTER SUBUNIT D1"/>
    <property type="match status" value="1"/>
</dbReference>
<accession>A0A7G7CQD7</accession>
<dbReference type="InterPro" id="IPR001750">
    <property type="entry name" value="ND/Mrp_TM"/>
</dbReference>
<keyword evidence="3" id="KW-1003">Cell membrane</keyword>
<feature type="transmembrane region" description="Helical" evidence="9">
    <location>
        <begin position="413"/>
        <end position="433"/>
    </location>
</feature>
<keyword evidence="4 7" id="KW-0812">Transmembrane</keyword>
<feature type="transmembrane region" description="Helical" evidence="9">
    <location>
        <begin position="79"/>
        <end position="103"/>
    </location>
</feature>
<evidence type="ECO:0000256" key="6">
    <source>
        <dbReference type="ARBA" id="ARBA00023136"/>
    </source>
</evidence>
<organism evidence="11 12">
    <name type="scientific">Corynebacterium incognita</name>
    <dbReference type="NCBI Taxonomy" id="2754725"/>
    <lineage>
        <taxon>Bacteria</taxon>
        <taxon>Bacillati</taxon>
        <taxon>Actinomycetota</taxon>
        <taxon>Actinomycetes</taxon>
        <taxon>Mycobacteriales</taxon>
        <taxon>Corynebacteriaceae</taxon>
        <taxon>Corynebacterium</taxon>
    </lineage>
</organism>
<dbReference type="GO" id="GO:0008137">
    <property type="term" value="F:NADH dehydrogenase (ubiquinone) activity"/>
    <property type="evidence" value="ECO:0007669"/>
    <property type="project" value="InterPro"/>
</dbReference>
<evidence type="ECO:0000256" key="4">
    <source>
        <dbReference type="ARBA" id="ARBA00022692"/>
    </source>
</evidence>
<feature type="transmembrane region" description="Helical" evidence="9">
    <location>
        <begin position="243"/>
        <end position="265"/>
    </location>
</feature>
<dbReference type="GO" id="GO:0042773">
    <property type="term" value="P:ATP synthesis coupled electron transport"/>
    <property type="evidence" value="ECO:0007669"/>
    <property type="project" value="InterPro"/>
</dbReference>
<dbReference type="Pfam" id="PF00361">
    <property type="entry name" value="Proton_antipo_M"/>
    <property type="match status" value="1"/>
</dbReference>
<evidence type="ECO:0000256" key="3">
    <source>
        <dbReference type="ARBA" id="ARBA00022475"/>
    </source>
</evidence>
<dbReference type="KEGG" id="cik:H0194_01745"/>
<feature type="transmembrane region" description="Helical" evidence="9">
    <location>
        <begin position="375"/>
        <end position="393"/>
    </location>
</feature>
<feature type="compositionally biased region" description="Low complexity" evidence="8">
    <location>
        <begin position="474"/>
        <end position="491"/>
    </location>
</feature>
<comment type="similarity">
    <text evidence="2">Belongs to the CPA3 antiporters (TC 2.A.63) subunit D family.</text>
</comment>
<dbReference type="EMBL" id="CP059404">
    <property type="protein sequence ID" value="QNE89803.1"/>
    <property type="molecule type" value="Genomic_DNA"/>
</dbReference>
<evidence type="ECO:0000259" key="10">
    <source>
        <dbReference type="Pfam" id="PF00361"/>
    </source>
</evidence>
<evidence type="ECO:0000256" key="9">
    <source>
        <dbReference type="SAM" id="Phobius"/>
    </source>
</evidence>
<comment type="subcellular location">
    <subcellularLocation>
        <location evidence="1">Cell membrane</location>
        <topology evidence="1">Multi-pass membrane protein</topology>
    </subcellularLocation>
    <subcellularLocation>
        <location evidence="7">Membrane</location>
        <topology evidence="7">Multi-pass membrane protein</topology>
    </subcellularLocation>
</comment>
<feature type="transmembrane region" description="Helical" evidence="9">
    <location>
        <begin position="139"/>
        <end position="158"/>
    </location>
</feature>
<reference evidence="11 12" key="1">
    <citation type="submission" date="2020-07" db="EMBL/GenBank/DDBJ databases">
        <title>Complete genome and description of Corynebacterium incognita strain Marseille-Q3630 sp. nov.</title>
        <authorList>
            <person name="Boxberger M."/>
        </authorList>
    </citation>
    <scope>NUCLEOTIDE SEQUENCE [LARGE SCALE GENOMIC DNA]</scope>
    <source>
        <strain evidence="11 12">Marseille-Q3630</strain>
    </source>
</reference>
<dbReference type="RefSeq" id="WP_185176177.1">
    <property type="nucleotide sequence ID" value="NZ_CP059404.1"/>
</dbReference>
<keyword evidence="5 9" id="KW-1133">Transmembrane helix</keyword>
<gene>
    <name evidence="11" type="ORF">H0194_01745</name>
</gene>
<keyword evidence="6 9" id="KW-0472">Membrane</keyword>
<name>A0A7G7CQD7_9CORY</name>
<evidence type="ECO:0000256" key="2">
    <source>
        <dbReference type="ARBA" id="ARBA00005346"/>
    </source>
</evidence>
<protein>
    <submittedName>
        <fullName evidence="11">Monovalent cation/H+ antiporter subunit D family protein</fullName>
    </submittedName>
</protein>
<dbReference type="PANTHER" id="PTHR42703">
    <property type="entry name" value="NADH DEHYDROGENASE"/>
    <property type="match status" value="1"/>
</dbReference>